<evidence type="ECO:0000256" key="3">
    <source>
        <dbReference type="ARBA" id="ARBA00022927"/>
    </source>
</evidence>
<evidence type="ECO:0000256" key="2">
    <source>
        <dbReference type="ARBA" id="ARBA00022448"/>
    </source>
</evidence>
<accession>A0A7M5UXU6</accession>
<dbReference type="GO" id="GO:0045041">
    <property type="term" value="P:protein import into mitochondrial intermembrane space"/>
    <property type="evidence" value="ECO:0007669"/>
    <property type="project" value="InterPro"/>
</dbReference>
<evidence type="ECO:0000256" key="8">
    <source>
        <dbReference type="ARBA" id="ARBA00023284"/>
    </source>
</evidence>
<evidence type="ECO:0000313" key="12">
    <source>
        <dbReference type="Proteomes" id="UP000594262"/>
    </source>
</evidence>
<dbReference type="Pfam" id="PF06747">
    <property type="entry name" value="CHCH"/>
    <property type="match status" value="1"/>
</dbReference>
<dbReference type="RefSeq" id="XP_066925751.1">
    <property type="nucleotide sequence ID" value="XM_067069650.1"/>
</dbReference>
<reference evidence="11" key="1">
    <citation type="submission" date="2021-01" db="UniProtKB">
        <authorList>
            <consortium name="EnsemblMetazoa"/>
        </authorList>
    </citation>
    <scope>IDENTIFICATION</scope>
</reference>
<feature type="region of interest" description="Disordered" evidence="9">
    <location>
        <begin position="109"/>
        <end position="155"/>
    </location>
</feature>
<comment type="subcellular location">
    <subcellularLocation>
        <location evidence="1">Mitochondrion</location>
    </subcellularLocation>
</comment>
<evidence type="ECO:0000256" key="6">
    <source>
        <dbReference type="ARBA" id="ARBA00023128"/>
    </source>
</evidence>
<feature type="region of interest" description="Disordered" evidence="9">
    <location>
        <begin position="18"/>
        <end position="44"/>
    </location>
</feature>
<dbReference type="AlphaFoldDB" id="A0A7M5UXU6"/>
<dbReference type="Proteomes" id="UP000594262">
    <property type="component" value="Unplaced"/>
</dbReference>
<dbReference type="InterPro" id="IPR039289">
    <property type="entry name" value="CHCHD4"/>
</dbReference>
<sequence length="155" mass="17227">MSYCRKEGKDDIIFVTKDDFESTEVSEKKDEPEEEKASEPSGLILPNGDINWDCPCLQGMGKGPCGEEFKDAFSCFHYSDAEPKGSDCLDQFKNMQECFVKFPEVYGGIDDDENEAKAPESEADPLAETENAPTETESSPNDEKTSLDGNKEQEV</sequence>
<protein>
    <recommendedName>
        <fullName evidence="10">CHCH domain-containing protein</fullName>
    </recommendedName>
</protein>
<keyword evidence="8" id="KW-0676">Redox-active center</keyword>
<dbReference type="PANTHER" id="PTHR21622">
    <property type="entry name" value="COILED-COIL-HELIX-COILED-COIL-HELIX DOMAIN CONTAINING 4"/>
    <property type="match status" value="1"/>
</dbReference>
<keyword evidence="12" id="KW-1185">Reference proteome</keyword>
<name>A0A7M5UXU6_9CNID</name>
<dbReference type="Gene3D" id="1.10.287.2900">
    <property type="match status" value="1"/>
</dbReference>
<dbReference type="GeneID" id="136813121"/>
<evidence type="ECO:0000313" key="11">
    <source>
        <dbReference type="EnsemblMetazoa" id="CLYHEMP000194.1"/>
    </source>
</evidence>
<proteinExistence type="predicted"/>
<dbReference type="EnsemblMetazoa" id="CLYHEMT000194.1">
    <property type="protein sequence ID" value="CLYHEMP000194.1"/>
    <property type="gene ID" value="CLYHEMG000194"/>
</dbReference>
<feature type="domain" description="CHCH" evidence="10">
    <location>
        <begin position="65"/>
        <end position="99"/>
    </location>
</feature>
<dbReference type="GO" id="GO:0015035">
    <property type="term" value="F:protein-disulfide reductase activity"/>
    <property type="evidence" value="ECO:0007669"/>
    <property type="project" value="InterPro"/>
</dbReference>
<dbReference type="GO" id="GO:0005758">
    <property type="term" value="C:mitochondrial intermembrane space"/>
    <property type="evidence" value="ECO:0007669"/>
    <property type="project" value="TreeGrafter"/>
</dbReference>
<dbReference type="PROSITE" id="PS51808">
    <property type="entry name" value="CHCH"/>
    <property type="match status" value="1"/>
</dbReference>
<evidence type="ECO:0000256" key="5">
    <source>
        <dbReference type="ARBA" id="ARBA00023010"/>
    </source>
</evidence>
<organism evidence="11 12">
    <name type="scientific">Clytia hemisphaerica</name>
    <dbReference type="NCBI Taxonomy" id="252671"/>
    <lineage>
        <taxon>Eukaryota</taxon>
        <taxon>Metazoa</taxon>
        <taxon>Cnidaria</taxon>
        <taxon>Hydrozoa</taxon>
        <taxon>Hydroidolina</taxon>
        <taxon>Leptothecata</taxon>
        <taxon>Obeliida</taxon>
        <taxon>Clytiidae</taxon>
        <taxon>Clytia</taxon>
    </lineage>
</organism>
<evidence type="ECO:0000256" key="9">
    <source>
        <dbReference type="SAM" id="MobiDB-lite"/>
    </source>
</evidence>
<keyword evidence="5" id="KW-0811">Translocation</keyword>
<dbReference type="InterPro" id="IPR010625">
    <property type="entry name" value="CHCH"/>
</dbReference>
<evidence type="ECO:0000256" key="4">
    <source>
        <dbReference type="ARBA" id="ARBA00023002"/>
    </source>
</evidence>
<keyword evidence="4" id="KW-0560">Oxidoreductase</keyword>
<feature type="compositionally biased region" description="Basic and acidic residues" evidence="9">
    <location>
        <begin position="141"/>
        <end position="155"/>
    </location>
</feature>
<dbReference type="OrthoDB" id="7481291at2759"/>
<keyword evidence="6" id="KW-0496">Mitochondrion</keyword>
<keyword evidence="7" id="KW-1015">Disulfide bond</keyword>
<dbReference type="PANTHER" id="PTHR21622:SF0">
    <property type="entry name" value="COILED-COIL-HELIX-COILED-COIL-HELIX DOMAIN CONTAINING 4"/>
    <property type="match status" value="1"/>
</dbReference>
<keyword evidence="3" id="KW-0653">Protein transport</keyword>
<evidence type="ECO:0000256" key="7">
    <source>
        <dbReference type="ARBA" id="ARBA00023157"/>
    </source>
</evidence>
<evidence type="ECO:0000259" key="10">
    <source>
        <dbReference type="Pfam" id="PF06747"/>
    </source>
</evidence>
<keyword evidence="2" id="KW-0813">Transport</keyword>
<evidence type="ECO:0000256" key="1">
    <source>
        <dbReference type="ARBA" id="ARBA00004173"/>
    </source>
</evidence>
<feature type="compositionally biased region" description="Basic and acidic residues" evidence="9">
    <location>
        <begin position="18"/>
        <end position="38"/>
    </location>
</feature>